<sequence>MSEELYIDGLGLAPGVMETIVSLAAKDIEGVASVGASSLSGLRSRFAPKSAQPAPAVDVTMDDAQQINVAVHIDVEYGKVIPEVAEKVRTAVVDAVATQIGFAVASVDVFVDGIVFGE</sequence>
<keyword evidence="3" id="KW-1185">Reference proteome</keyword>
<name>D0WFZ5_SLAES</name>
<evidence type="ECO:0000256" key="1">
    <source>
        <dbReference type="ARBA" id="ARBA00005721"/>
    </source>
</evidence>
<dbReference type="GeneID" id="85007336"/>
<dbReference type="AlphaFoldDB" id="D0WFZ5"/>
<dbReference type="STRING" id="649764.HMPREF0762_00745"/>
<dbReference type="HOGENOM" id="CLU_113198_4_4_11"/>
<comment type="similarity">
    <text evidence="1">Belongs to the asp23 family.</text>
</comment>
<accession>D0WFZ5</accession>
<dbReference type="PANTHER" id="PTHR34297">
    <property type="entry name" value="HYPOTHETICAL CYTOSOLIC PROTEIN-RELATED"/>
    <property type="match status" value="1"/>
</dbReference>
<reference evidence="2" key="1">
    <citation type="submission" date="2009-10" db="EMBL/GenBank/DDBJ databases">
        <authorList>
            <person name="Weinstock G."/>
            <person name="Sodergren E."/>
            <person name="Clifton S."/>
            <person name="Fulton L."/>
            <person name="Fulton B."/>
            <person name="Courtney L."/>
            <person name="Fronick C."/>
            <person name="Harrison M."/>
            <person name="Strong C."/>
            <person name="Farmer C."/>
            <person name="Delahaunty K."/>
            <person name="Markovic C."/>
            <person name="Hall O."/>
            <person name="Minx P."/>
            <person name="Tomlinson C."/>
            <person name="Mitreva M."/>
            <person name="Nelson J."/>
            <person name="Hou S."/>
            <person name="Wollam A."/>
            <person name="Pepin K.H."/>
            <person name="Johnson M."/>
            <person name="Bhonagiri V."/>
            <person name="Nash W.E."/>
            <person name="Warren W."/>
            <person name="Chinwalla A."/>
            <person name="Mardis E.R."/>
            <person name="Wilson R.K."/>
        </authorList>
    </citation>
    <scope>NUCLEOTIDE SEQUENCE [LARGE SCALE GENOMIC DNA]</scope>
    <source>
        <strain evidence="2">ATCC 700122</strain>
    </source>
</reference>
<dbReference type="OrthoDB" id="3177640at2"/>
<evidence type="ECO:0000313" key="2">
    <source>
        <dbReference type="EMBL" id="EEZ61408.1"/>
    </source>
</evidence>
<gene>
    <name evidence="2" type="ORF">HMPREF0762_00745</name>
</gene>
<protein>
    <recommendedName>
        <fullName evidence="4">Asp23/Gls24 family envelope stress response protein</fullName>
    </recommendedName>
</protein>
<dbReference type="RefSeq" id="WP_006361996.1">
    <property type="nucleotide sequence ID" value="NZ_GG700630.1"/>
</dbReference>
<dbReference type="PANTHER" id="PTHR34297:SF1">
    <property type="entry name" value="ASP23_GLS24 FAMILY ENVELOPE STRESS RESPONSE PROTEIN"/>
    <property type="match status" value="1"/>
</dbReference>
<dbReference type="EMBL" id="ACUX02000006">
    <property type="protein sequence ID" value="EEZ61408.1"/>
    <property type="molecule type" value="Genomic_DNA"/>
</dbReference>
<dbReference type="InterPro" id="IPR005531">
    <property type="entry name" value="Asp23"/>
</dbReference>
<evidence type="ECO:0008006" key="4">
    <source>
        <dbReference type="Google" id="ProtNLM"/>
    </source>
</evidence>
<comment type="caution">
    <text evidence="2">The sequence shown here is derived from an EMBL/GenBank/DDBJ whole genome shotgun (WGS) entry which is preliminary data.</text>
</comment>
<evidence type="ECO:0000313" key="3">
    <source>
        <dbReference type="Proteomes" id="UP000006001"/>
    </source>
</evidence>
<dbReference type="Proteomes" id="UP000006001">
    <property type="component" value="Unassembled WGS sequence"/>
</dbReference>
<organism evidence="2 3">
    <name type="scientific">Slackia exigua (strain ATCC 700122 / DSM 15923 / CIP 105133 / JCM 11022 / KCTC 5966 / S-7)</name>
    <dbReference type="NCBI Taxonomy" id="649764"/>
    <lineage>
        <taxon>Bacteria</taxon>
        <taxon>Bacillati</taxon>
        <taxon>Actinomycetota</taxon>
        <taxon>Coriobacteriia</taxon>
        <taxon>Eggerthellales</taxon>
        <taxon>Eggerthellaceae</taxon>
        <taxon>Slackia</taxon>
    </lineage>
</organism>
<dbReference type="eggNOG" id="COG1302">
    <property type="taxonomic scope" value="Bacteria"/>
</dbReference>
<proteinExistence type="inferred from homology"/>
<dbReference type="Pfam" id="PF03780">
    <property type="entry name" value="Asp23"/>
    <property type="match status" value="1"/>
</dbReference>